<dbReference type="InterPro" id="IPR057670">
    <property type="entry name" value="SH3_retrovirus"/>
</dbReference>
<organism evidence="3 4">
    <name type="scientific">Lentinula detonsa</name>
    <dbReference type="NCBI Taxonomy" id="2804962"/>
    <lineage>
        <taxon>Eukaryota</taxon>
        <taxon>Fungi</taxon>
        <taxon>Dikarya</taxon>
        <taxon>Basidiomycota</taxon>
        <taxon>Agaricomycotina</taxon>
        <taxon>Agaricomycetes</taxon>
        <taxon>Agaricomycetidae</taxon>
        <taxon>Agaricales</taxon>
        <taxon>Marasmiineae</taxon>
        <taxon>Omphalotaceae</taxon>
        <taxon>Lentinula</taxon>
    </lineage>
</organism>
<dbReference type="Pfam" id="PF25597">
    <property type="entry name" value="SH3_retrovirus"/>
    <property type="match status" value="1"/>
</dbReference>
<gene>
    <name evidence="3" type="ORF">DFH05DRAFT_1598086</name>
</gene>
<feature type="region of interest" description="Disordered" evidence="1">
    <location>
        <begin position="89"/>
        <end position="174"/>
    </location>
</feature>
<keyword evidence="4" id="KW-1185">Reference proteome</keyword>
<feature type="domain" description="Retroviral polymerase SH3-like" evidence="2">
    <location>
        <begin position="24"/>
        <end position="77"/>
    </location>
</feature>
<name>A0A9W8NQ21_9AGAR</name>
<dbReference type="Proteomes" id="UP001142393">
    <property type="component" value="Unassembled WGS sequence"/>
</dbReference>
<evidence type="ECO:0000256" key="1">
    <source>
        <dbReference type="SAM" id="MobiDB-lite"/>
    </source>
</evidence>
<sequence length="221" mass="24805">MTPLESATGKKPDLRGLREWGDKVWVRVESGDKFGGRVKEGRWIGVSDASEGDKSYRIYWPDTHRVSTERSVYSNKTSAEIIRVEGENWDIDLPIPSDQNSSTSNTSEMPSAPPPIIPIAEPQRDPSPPPTRRVRKPSQRVLDILEGRGRSSARLLDPDVPLGVQLPDVPEVPNEGENEAAWAMLLEDETFLTEYAMVAETSELESLEPRSLTEAKRRLDW</sequence>
<feature type="compositionally biased region" description="Polar residues" evidence="1">
    <location>
        <begin position="97"/>
        <end position="106"/>
    </location>
</feature>
<comment type="caution">
    <text evidence="3">The sequence shown here is derived from an EMBL/GenBank/DDBJ whole genome shotgun (WGS) entry which is preliminary data.</text>
</comment>
<evidence type="ECO:0000313" key="4">
    <source>
        <dbReference type="Proteomes" id="UP001142393"/>
    </source>
</evidence>
<dbReference type="AlphaFoldDB" id="A0A9W8NQ21"/>
<evidence type="ECO:0000313" key="3">
    <source>
        <dbReference type="EMBL" id="KAJ3738566.1"/>
    </source>
</evidence>
<accession>A0A9W8NQ21</accession>
<reference evidence="3 4" key="1">
    <citation type="journal article" date="2023" name="Proc. Natl. Acad. Sci. U.S.A.">
        <title>A global phylogenomic analysis of the shiitake genus Lentinula.</title>
        <authorList>
            <person name="Sierra-Patev S."/>
            <person name="Min B."/>
            <person name="Naranjo-Ortiz M."/>
            <person name="Looney B."/>
            <person name="Konkel Z."/>
            <person name="Slot J.C."/>
            <person name="Sakamoto Y."/>
            <person name="Steenwyk J.L."/>
            <person name="Rokas A."/>
            <person name="Carro J."/>
            <person name="Camarero S."/>
            <person name="Ferreira P."/>
            <person name="Molpeceres G."/>
            <person name="Ruiz-Duenas F.J."/>
            <person name="Serrano A."/>
            <person name="Henrissat B."/>
            <person name="Drula E."/>
            <person name="Hughes K.W."/>
            <person name="Mata J.L."/>
            <person name="Ishikawa N.K."/>
            <person name="Vargas-Isla R."/>
            <person name="Ushijima S."/>
            <person name="Smith C.A."/>
            <person name="Donoghue J."/>
            <person name="Ahrendt S."/>
            <person name="Andreopoulos W."/>
            <person name="He G."/>
            <person name="LaButti K."/>
            <person name="Lipzen A."/>
            <person name="Ng V."/>
            <person name="Riley R."/>
            <person name="Sandor L."/>
            <person name="Barry K."/>
            <person name="Martinez A.T."/>
            <person name="Xiao Y."/>
            <person name="Gibbons J.G."/>
            <person name="Terashima K."/>
            <person name="Grigoriev I.V."/>
            <person name="Hibbett D."/>
        </authorList>
    </citation>
    <scope>NUCLEOTIDE SEQUENCE [LARGE SCALE GENOMIC DNA]</scope>
    <source>
        <strain evidence="3 4">TFB7810</strain>
    </source>
</reference>
<dbReference type="EMBL" id="JANVFU010000027">
    <property type="protein sequence ID" value="KAJ3738566.1"/>
    <property type="molecule type" value="Genomic_DNA"/>
</dbReference>
<feature type="non-terminal residue" evidence="3">
    <location>
        <position position="221"/>
    </location>
</feature>
<evidence type="ECO:0000259" key="2">
    <source>
        <dbReference type="Pfam" id="PF25597"/>
    </source>
</evidence>
<proteinExistence type="predicted"/>
<protein>
    <recommendedName>
        <fullName evidence="2">Retroviral polymerase SH3-like domain-containing protein</fullName>
    </recommendedName>
</protein>